<dbReference type="SMART" id="SM01265">
    <property type="entry name" value="Mab-21"/>
    <property type="match status" value="1"/>
</dbReference>
<feature type="domain" description="Mab-21-like HhH/H2TH-like" evidence="1">
    <location>
        <begin position="188"/>
        <end position="268"/>
    </location>
</feature>
<proteinExistence type="predicted"/>
<dbReference type="InterPro" id="IPR024810">
    <property type="entry name" value="MAB21L/cGLR"/>
</dbReference>
<comment type="caution">
    <text evidence="2">The sequence shown here is derived from an EMBL/GenBank/DDBJ whole genome shotgun (WGS) entry which is preliminary data.</text>
</comment>
<dbReference type="InterPro" id="IPR046906">
    <property type="entry name" value="Mab-21_HhH/H2TH-like"/>
</dbReference>
<keyword evidence="3" id="KW-1185">Reference proteome</keyword>
<reference evidence="2" key="1">
    <citation type="submission" date="2018-11" db="EMBL/GenBank/DDBJ databases">
        <authorList>
            <person name="Alioto T."/>
            <person name="Alioto T."/>
        </authorList>
    </citation>
    <scope>NUCLEOTIDE SEQUENCE</scope>
</reference>
<dbReference type="AlphaFoldDB" id="A0A8B6BEV2"/>
<sequence>MIVRNELDVIQNVSHIKHPIHCDTVVMETDINYPGFTRLRLVAKADDTSVVNVICINCPPGRCTDKSLYLHVNYFFDSCKGITRPPVFQHGPCFSDVDQTIDLAPCIRSKYLPQNAIPWAYRHRSQWPPNFVIDRIIHFGCLLVPIGPKTVLDGGLWRVSFFVAEKLLVHSFNFAQLLCYGLLKLTLKRIVNTNNDVKELMCSYFLKTALFWVSEELDIETFQLSKLYYCFSLCLDKLISWVNTCYCPNYFIPEHNIFLGKINQNKNKILLGVLESIKFGGIDWLTTSVFPPDKESHRLFSTNRESPSINVDFLFYRVNTLYVEFPFDLSSWYKRLVFTKSLLRFESSLFIIDTCKYHYANIIQMVAQLLPSQNTTRNKYNIYKRYYKHLQDGIKTDAVSGWLLYASFYYVTGQFNVTLRLVDYVLSRCSPDMVFKCDGPSCGHRALYKQNVHSSMTLHYRMKMAIIKNVRYGKHSSLIPGELKLEVERTMIDISPVVMSHCLRFLCYHHLGDIINREKSLRDLYTTVKYEYLITSSYLSDSITILIVCYEISGAKDRAYQCYKQALEVVDIISSTAQIRKSKLDDSYCGLL</sequence>
<evidence type="ECO:0000259" key="1">
    <source>
        <dbReference type="Pfam" id="PF20266"/>
    </source>
</evidence>
<dbReference type="PANTHER" id="PTHR10656:SF69">
    <property type="entry name" value="MAB-21-LIKE HHH_H2TH-LIKE DOMAIN-CONTAINING PROTEIN"/>
    <property type="match status" value="1"/>
</dbReference>
<dbReference type="OrthoDB" id="6113613at2759"/>
<gene>
    <name evidence="2" type="ORF">MGAL_10B035538</name>
</gene>
<organism evidence="2 3">
    <name type="scientific">Mytilus galloprovincialis</name>
    <name type="common">Mediterranean mussel</name>
    <dbReference type="NCBI Taxonomy" id="29158"/>
    <lineage>
        <taxon>Eukaryota</taxon>
        <taxon>Metazoa</taxon>
        <taxon>Spiralia</taxon>
        <taxon>Lophotrochozoa</taxon>
        <taxon>Mollusca</taxon>
        <taxon>Bivalvia</taxon>
        <taxon>Autobranchia</taxon>
        <taxon>Pteriomorphia</taxon>
        <taxon>Mytilida</taxon>
        <taxon>Mytiloidea</taxon>
        <taxon>Mytilidae</taxon>
        <taxon>Mytilinae</taxon>
        <taxon>Mytilus</taxon>
    </lineage>
</organism>
<name>A0A8B6BEV2_MYTGA</name>
<dbReference type="Proteomes" id="UP000596742">
    <property type="component" value="Unassembled WGS sequence"/>
</dbReference>
<dbReference type="PANTHER" id="PTHR10656">
    <property type="entry name" value="CELL FATE DETERMINING PROTEIN MAB21-RELATED"/>
    <property type="match status" value="1"/>
</dbReference>
<evidence type="ECO:0000313" key="2">
    <source>
        <dbReference type="EMBL" id="VDH89707.1"/>
    </source>
</evidence>
<dbReference type="Pfam" id="PF20266">
    <property type="entry name" value="Mab-21_C"/>
    <property type="match status" value="1"/>
</dbReference>
<accession>A0A8B6BEV2</accession>
<dbReference type="Gene3D" id="1.10.1410.40">
    <property type="match status" value="1"/>
</dbReference>
<protein>
    <recommendedName>
        <fullName evidence="1">Mab-21-like HhH/H2TH-like domain-containing protein</fullName>
    </recommendedName>
</protein>
<evidence type="ECO:0000313" key="3">
    <source>
        <dbReference type="Proteomes" id="UP000596742"/>
    </source>
</evidence>
<dbReference type="EMBL" id="UYJE01000054">
    <property type="protein sequence ID" value="VDH89707.1"/>
    <property type="molecule type" value="Genomic_DNA"/>
</dbReference>